<comment type="subcellular location">
    <subcellularLocation>
        <location evidence="1 6">Cytoplasm</location>
    </subcellularLocation>
</comment>
<name>A0AA94JDL6_9GAMM</name>
<dbReference type="InterPro" id="IPR028366">
    <property type="entry name" value="PhoU"/>
</dbReference>
<dbReference type="EMBL" id="PIPS01000003">
    <property type="protein sequence ID" value="RUO42528.1"/>
    <property type="molecule type" value="Genomic_DNA"/>
</dbReference>
<dbReference type="GO" id="GO:0030643">
    <property type="term" value="P:intracellular phosphate ion homeostasis"/>
    <property type="evidence" value="ECO:0007669"/>
    <property type="project" value="InterPro"/>
</dbReference>
<evidence type="ECO:0000256" key="5">
    <source>
        <dbReference type="ARBA" id="ARBA00022592"/>
    </source>
</evidence>
<dbReference type="Gene3D" id="1.20.58.220">
    <property type="entry name" value="Phosphate transport system protein phou homolog 2, domain 2"/>
    <property type="match status" value="2"/>
</dbReference>
<keyword evidence="4 6" id="KW-0963">Cytoplasm</keyword>
<keyword evidence="3 6" id="KW-0813">Transport</keyword>
<dbReference type="SUPFAM" id="SSF109755">
    <property type="entry name" value="PhoU-like"/>
    <property type="match status" value="1"/>
</dbReference>
<evidence type="ECO:0000313" key="8">
    <source>
        <dbReference type="EMBL" id="RUO42528.1"/>
    </source>
</evidence>
<feature type="domain" description="PhoU" evidence="7">
    <location>
        <begin position="129"/>
        <end position="213"/>
    </location>
</feature>
<dbReference type="PIRSF" id="PIRSF003107">
    <property type="entry name" value="PhoU"/>
    <property type="match status" value="1"/>
</dbReference>
<dbReference type="FunFam" id="1.20.58.220:FF:000001">
    <property type="entry name" value="Phosphate-specific transport system accessory protein PhoU"/>
    <property type="match status" value="1"/>
</dbReference>
<dbReference type="InterPro" id="IPR026022">
    <property type="entry name" value="PhoU_dom"/>
</dbReference>
<gene>
    <name evidence="8" type="primary">phoU</name>
    <name evidence="8" type="ORF">CWE23_10595</name>
</gene>
<dbReference type="GO" id="GO:0005737">
    <property type="term" value="C:cytoplasm"/>
    <property type="evidence" value="ECO:0007669"/>
    <property type="project" value="UniProtKB-SubCell"/>
</dbReference>
<comment type="similarity">
    <text evidence="2 6">Belongs to the PhoU family.</text>
</comment>
<dbReference type="InterPro" id="IPR038078">
    <property type="entry name" value="PhoU-like_sf"/>
</dbReference>
<keyword evidence="9" id="KW-1185">Reference proteome</keyword>
<evidence type="ECO:0000256" key="2">
    <source>
        <dbReference type="ARBA" id="ARBA00008107"/>
    </source>
</evidence>
<comment type="caution">
    <text evidence="8">The sequence shown here is derived from an EMBL/GenBank/DDBJ whole genome shotgun (WGS) entry which is preliminary data.</text>
</comment>
<dbReference type="AlphaFoldDB" id="A0AA94JDL6"/>
<sequence>MDKMNMGKHISGKFNEELEAVRNRVLSMGGMVEQQISDALEAIQKADVELAEKVLNSDHKINKLEVQIDEECVHIIAKRQPAASDLRLVIAIIKTIADLERIGDEAERIAKVAKESFSKDQEQLLVSLENLGLHVLSMLRKVLDAFARMDLEAAYEVHQQDEQADRQYEALTRQLMTYMMEDSRSIPKIMDVLWSARSLERMGDRCQNIAEYIIFFVKGKDVRHVSAESMQRTVMGNKKPD</sequence>
<comment type="subunit">
    <text evidence="6">Homodimer.</text>
</comment>
<organism evidence="8 9">
    <name type="scientific">Idiomarina aquatica</name>
    <dbReference type="NCBI Taxonomy" id="1327752"/>
    <lineage>
        <taxon>Bacteria</taxon>
        <taxon>Pseudomonadati</taxon>
        <taxon>Pseudomonadota</taxon>
        <taxon>Gammaproteobacteria</taxon>
        <taxon>Alteromonadales</taxon>
        <taxon>Idiomarinaceae</taxon>
        <taxon>Idiomarina</taxon>
    </lineage>
</organism>
<dbReference type="PANTHER" id="PTHR42930:SF3">
    <property type="entry name" value="PHOSPHATE-SPECIFIC TRANSPORT SYSTEM ACCESSORY PROTEIN PHOU"/>
    <property type="match status" value="1"/>
</dbReference>
<dbReference type="NCBIfam" id="NF008332">
    <property type="entry name" value="PRK11115.1"/>
    <property type="match status" value="1"/>
</dbReference>
<dbReference type="Pfam" id="PF01895">
    <property type="entry name" value="PhoU"/>
    <property type="match status" value="2"/>
</dbReference>
<dbReference type="GO" id="GO:0045936">
    <property type="term" value="P:negative regulation of phosphate metabolic process"/>
    <property type="evidence" value="ECO:0007669"/>
    <property type="project" value="InterPro"/>
</dbReference>
<evidence type="ECO:0000256" key="4">
    <source>
        <dbReference type="ARBA" id="ARBA00022490"/>
    </source>
</evidence>
<evidence type="ECO:0000313" key="9">
    <source>
        <dbReference type="Proteomes" id="UP000286680"/>
    </source>
</evidence>
<feature type="domain" description="PhoU" evidence="7">
    <location>
        <begin position="26"/>
        <end position="112"/>
    </location>
</feature>
<evidence type="ECO:0000256" key="1">
    <source>
        <dbReference type="ARBA" id="ARBA00004496"/>
    </source>
</evidence>
<dbReference type="Proteomes" id="UP000286680">
    <property type="component" value="Unassembled WGS sequence"/>
</dbReference>
<accession>A0AA94JDL6</accession>
<protein>
    <recommendedName>
        <fullName evidence="6">Phosphate-specific transport system accessory protein PhoU</fullName>
    </recommendedName>
</protein>
<evidence type="ECO:0000259" key="7">
    <source>
        <dbReference type="Pfam" id="PF01895"/>
    </source>
</evidence>
<evidence type="ECO:0000256" key="6">
    <source>
        <dbReference type="PIRNR" id="PIRNR003107"/>
    </source>
</evidence>
<dbReference type="PANTHER" id="PTHR42930">
    <property type="entry name" value="PHOSPHATE-SPECIFIC TRANSPORT SYSTEM ACCESSORY PROTEIN PHOU"/>
    <property type="match status" value="1"/>
</dbReference>
<proteinExistence type="inferred from homology"/>
<dbReference type="RefSeq" id="WP_105307177.1">
    <property type="nucleotide sequence ID" value="NZ_PIPS01000003.1"/>
</dbReference>
<dbReference type="FunFam" id="1.20.58.220:FF:000002">
    <property type="entry name" value="Phosphate-specific transport system accessory protein PhoU"/>
    <property type="match status" value="1"/>
</dbReference>
<keyword evidence="5 6" id="KW-0592">Phosphate transport</keyword>
<dbReference type="GO" id="GO:0006817">
    <property type="term" value="P:phosphate ion transport"/>
    <property type="evidence" value="ECO:0007669"/>
    <property type="project" value="UniProtKB-KW"/>
</dbReference>
<dbReference type="NCBIfam" id="TIGR02135">
    <property type="entry name" value="phoU_full"/>
    <property type="match status" value="1"/>
</dbReference>
<evidence type="ECO:0000256" key="3">
    <source>
        <dbReference type="ARBA" id="ARBA00022448"/>
    </source>
</evidence>
<comment type="function">
    <text evidence="6">Plays a role in the regulation of phosphate uptake.</text>
</comment>
<reference evidence="9" key="1">
    <citation type="journal article" date="2018" name="Front. Microbiol.">
        <title>Genome-Based Analysis Reveals the Taxonomy and Diversity of the Family Idiomarinaceae.</title>
        <authorList>
            <person name="Liu Y."/>
            <person name="Lai Q."/>
            <person name="Shao Z."/>
        </authorList>
    </citation>
    <scope>NUCLEOTIDE SEQUENCE [LARGE SCALE GENOMIC DNA]</scope>
    <source>
        <strain evidence="9">SN-14</strain>
    </source>
</reference>